<dbReference type="Proteomes" id="UP000683000">
    <property type="component" value="Unassembled WGS sequence"/>
</dbReference>
<comment type="caution">
    <text evidence="2">The sequence shown here is derived from an EMBL/GenBank/DDBJ whole genome shotgun (WGS) entry which is preliminary data.</text>
</comment>
<gene>
    <name evidence="2" type="ORF">JVT61DRAFT_2630</name>
</gene>
<evidence type="ECO:0000313" key="2">
    <source>
        <dbReference type="EMBL" id="KAG6375780.1"/>
    </source>
</evidence>
<feature type="region of interest" description="Disordered" evidence="1">
    <location>
        <begin position="1"/>
        <end position="92"/>
    </location>
</feature>
<reference evidence="2" key="1">
    <citation type="submission" date="2021-03" db="EMBL/GenBank/DDBJ databases">
        <title>Evolutionary innovations through gain and loss of genes in the ectomycorrhizal Boletales.</title>
        <authorList>
            <person name="Wu G."/>
            <person name="Miyauchi S."/>
            <person name="Morin E."/>
            <person name="Yang Z.-L."/>
            <person name="Xu J."/>
            <person name="Martin F.M."/>
        </authorList>
    </citation>
    <scope>NUCLEOTIDE SEQUENCE</scope>
    <source>
        <strain evidence="2">BR01</strain>
    </source>
</reference>
<protein>
    <submittedName>
        <fullName evidence="2">Uncharacterized protein</fullName>
    </submittedName>
</protein>
<feature type="compositionally biased region" description="Polar residues" evidence="1">
    <location>
        <begin position="10"/>
        <end position="22"/>
    </location>
</feature>
<dbReference type="AlphaFoldDB" id="A0A8I2YPR4"/>
<accession>A0A8I2YPR4</accession>
<evidence type="ECO:0000256" key="1">
    <source>
        <dbReference type="SAM" id="MobiDB-lite"/>
    </source>
</evidence>
<name>A0A8I2YPR4_9AGAM</name>
<evidence type="ECO:0000313" key="3">
    <source>
        <dbReference type="Proteomes" id="UP000683000"/>
    </source>
</evidence>
<sequence length="92" mass="9691">MDDDSKPSLDANTVDSTQTPNIDSSDKNSPSSSSDMATLVAPNNPAVLPASPPSAAGVAKRYRPAPAKTFQCRGFGECPHGLQQKRTPRQAH</sequence>
<proteinExistence type="predicted"/>
<dbReference type="EMBL" id="JAGFBS010000013">
    <property type="protein sequence ID" value="KAG6375780.1"/>
    <property type="molecule type" value="Genomic_DNA"/>
</dbReference>
<feature type="compositionally biased region" description="Low complexity" evidence="1">
    <location>
        <begin position="27"/>
        <end position="56"/>
    </location>
</feature>
<organism evidence="2 3">
    <name type="scientific">Boletus reticuloceps</name>
    <dbReference type="NCBI Taxonomy" id="495285"/>
    <lineage>
        <taxon>Eukaryota</taxon>
        <taxon>Fungi</taxon>
        <taxon>Dikarya</taxon>
        <taxon>Basidiomycota</taxon>
        <taxon>Agaricomycotina</taxon>
        <taxon>Agaricomycetes</taxon>
        <taxon>Agaricomycetidae</taxon>
        <taxon>Boletales</taxon>
        <taxon>Boletineae</taxon>
        <taxon>Boletaceae</taxon>
        <taxon>Boletoideae</taxon>
        <taxon>Boletus</taxon>
    </lineage>
</organism>
<keyword evidence="3" id="KW-1185">Reference proteome</keyword>
<dbReference type="OrthoDB" id="2689618at2759"/>